<dbReference type="PANTHER" id="PTHR34354:SF1">
    <property type="entry name" value="NADPH-DEPENDENT 7-CYANO-7-DEAZAGUANINE REDUCTASE"/>
    <property type="match status" value="1"/>
</dbReference>
<protein>
    <recommendedName>
        <fullName evidence="5">NADPH-dependent 7-cyano-7-deazaguanine reductase</fullName>
        <ecNumber evidence="5">1.7.1.13</ecNumber>
    </recommendedName>
    <alternativeName>
        <fullName evidence="5">7-cyano-7-carbaguanine reductase</fullName>
    </alternativeName>
    <alternativeName>
        <fullName evidence="5">NADPH-dependent nitrile oxidoreductase</fullName>
    </alternativeName>
    <alternativeName>
        <fullName evidence="5">PreQ(0) reductase</fullName>
    </alternativeName>
</protein>
<dbReference type="InterPro" id="IPR016856">
    <property type="entry name" value="QueF_type1"/>
</dbReference>
<dbReference type="STRING" id="182217.HCW_01915"/>
<dbReference type="PANTHER" id="PTHR34354">
    <property type="entry name" value="NADPH-DEPENDENT 7-CYANO-7-DEAZAGUANINE REDUCTASE"/>
    <property type="match status" value="1"/>
</dbReference>
<proteinExistence type="inferred from homology"/>
<dbReference type="EC" id="1.7.1.13" evidence="5"/>
<evidence type="ECO:0000256" key="2">
    <source>
        <dbReference type="ARBA" id="ARBA00022785"/>
    </source>
</evidence>
<dbReference type="EMBL" id="CP003479">
    <property type="protein sequence ID" value="AFI03668.1"/>
    <property type="molecule type" value="Genomic_DNA"/>
</dbReference>
<name>I0EL49_HELC0</name>
<keyword evidence="2 5" id="KW-0671">Queuosine biosynthesis</keyword>
<dbReference type="InterPro" id="IPR043133">
    <property type="entry name" value="GTP-CH-I_C/QueF"/>
</dbReference>
<feature type="binding site" evidence="5">
    <location>
        <begin position="74"/>
        <end position="76"/>
    </location>
    <ligand>
        <name>substrate</name>
    </ligand>
</feature>
<evidence type="ECO:0000256" key="5">
    <source>
        <dbReference type="HAMAP-Rule" id="MF_00818"/>
    </source>
</evidence>
<dbReference type="NCBIfam" id="TIGR03139">
    <property type="entry name" value="QueF-II"/>
    <property type="match status" value="1"/>
</dbReference>
<dbReference type="HOGENOM" id="CLU_102489_0_1_7"/>
<feature type="active site" description="Thioimide intermediate" evidence="5">
    <location>
        <position position="52"/>
    </location>
</feature>
<evidence type="ECO:0000256" key="4">
    <source>
        <dbReference type="ARBA" id="ARBA00023002"/>
    </source>
</evidence>
<organism evidence="6 7">
    <name type="scientific">Helicobacter cetorum (strain ATCC BAA-429 / MIT 00-7128)</name>
    <dbReference type="NCBI Taxonomy" id="182217"/>
    <lineage>
        <taxon>Bacteria</taxon>
        <taxon>Pseudomonadati</taxon>
        <taxon>Campylobacterota</taxon>
        <taxon>Epsilonproteobacteria</taxon>
        <taxon>Campylobacterales</taxon>
        <taxon>Helicobacteraceae</taxon>
        <taxon>Helicobacter</taxon>
    </lineage>
</organism>
<dbReference type="Proteomes" id="UP000005010">
    <property type="component" value="Chromosome"/>
</dbReference>
<keyword evidence="4 5" id="KW-0560">Oxidoreductase</keyword>
<dbReference type="HAMAP" id="MF_00818">
    <property type="entry name" value="QueF_type1"/>
    <property type="match status" value="1"/>
</dbReference>
<comment type="pathway">
    <text evidence="5">tRNA modification; tRNA-queuosine biosynthesis.</text>
</comment>
<gene>
    <name evidence="5" type="primary">queF</name>
    <name evidence="6" type="ordered locus">HCW_01915</name>
</gene>
<evidence type="ECO:0000256" key="1">
    <source>
        <dbReference type="ARBA" id="ARBA00022490"/>
    </source>
</evidence>
<comment type="similarity">
    <text evidence="5">Belongs to the GTP cyclohydrolase I family. QueF type 1 subfamily.</text>
</comment>
<evidence type="ECO:0000256" key="3">
    <source>
        <dbReference type="ARBA" id="ARBA00022857"/>
    </source>
</evidence>
<dbReference type="KEGG" id="hce:HCW_01915"/>
<dbReference type="SUPFAM" id="SSF55620">
    <property type="entry name" value="Tetrahydrobiopterin biosynthesis enzymes-like"/>
    <property type="match status" value="1"/>
</dbReference>
<comment type="function">
    <text evidence="5">Catalyzes the NADPH-dependent reduction of 7-cyano-7-deazaguanine (preQ0) to 7-aminomethyl-7-deazaguanine (preQ1).</text>
</comment>
<comment type="catalytic activity">
    <reaction evidence="5">
        <text>7-aminomethyl-7-carbaguanine + 2 NADP(+) = 7-cyano-7-carbaguanine + 2 NADPH + 3 H(+)</text>
        <dbReference type="Rhea" id="RHEA:13409"/>
        <dbReference type="ChEBI" id="CHEBI:15378"/>
        <dbReference type="ChEBI" id="CHEBI:45075"/>
        <dbReference type="ChEBI" id="CHEBI:57783"/>
        <dbReference type="ChEBI" id="CHEBI:58349"/>
        <dbReference type="ChEBI" id="CHEBI:58703"/>
        <dbReference type="EC" id="1.7.1.13"/>
    </reaction>
</comment>
<sequence length="150" mass="17477">MQENNELNLKSLGTKTPYIFEYNKDLLEAFPNPNPNLEPLITLECKEFTSLCPITAQPDFGTIYIRYIPKDKMVESKSLKLYLFSYRNCGNFHESCINTILLDLVELLEPKYLEVYGDFVSRGGIAIKPFVNYALKEYQDFKEKRLLNTK</sequence>
<dbReference type="GO" id="GO:0008616">
    <property type="term" value="P:tRNA queuosine(34) biosynthetic process"/>
    <property type="evidence" value="ECO:0007669"/>
    <property type="project" value="UniProtKB-UniRule"/>
</dbReference>
<evidence type="ECO:0000313" key="7">
    <source>
        <dbReference type="Proteomes" id="UP000005010"/>
    </source>
</evidence>
<dbReference type="AlphaFoldDB" id="I0EL49"/>
<dbReference type="GO" id="GO:0033739">
    <property type="term" value="F:preQ1 synthase activity"/>
    <property type="evidence" value="ECO:0007669"/>
    <property type="project" value="UniProtKB-UniRule"/>
</dbReference>
<dbReference type="InterPro" id="IPR050084">
    <property type="entry name" value="NADPH_dep_7-cyano-7-deazaG_red"/>
</dbReference>
<dbReference type="Pfam" id="PF14489">
    <property type="entry name" value="QueF"/>
    <property type="match status" value="1"/>
</dbReference>
<dbReference type="InterPro" id="IPR029500">
    <property type="entry name" value="QueF"/>
</dbReference>
<feature type="binding site" evidence="5">
    <location>
        <begin position="93"/>
        <end position="94"/>
    </location>
    <ligand>
        <name>substrate</name>
    </ligand>
</feature>
<dbReference type="UniPathway" id="UPA00392"/>
<accession>I0EL49</accession>
<comment type="subcellular location">
    <subcellularLocation>
        <location evidence="5">Cytoplasm</location>
    </subcellularLocation>
</comment>
<dbReference type="PIRSF" id="PIRSF027377">
    <property type="entry name" value="Nitrile_oxidored_QueF"/>
    <property type="match status" value="1"/>
</dbReference>
<dbReference type="eggNOG" id="COG0780">
    <property type="taxonomic scope" value="Bacteria"/>
</dbReference>
<dbReference type="PATRIC" id="fig|182217.3.peg.398"/>
<reference evidence="7" key="1">
    <citation type="submission" date="2012-04" db="EMBL/GenBank/DDBJ databases">
        <title>Complete genome sequence of Helicobacter cetorum strain MIT 00-7128.</title>
        <authorList>
            <person name="Kersulyte D."/>
            <person name="Berg D.E."/>
        </authorList>
    </citation>
    <scope>NUCLEOTIDE SEQUENCE [LARGE SCALE GENOMIC DNA]</scope>
    <source>
        <strain evidence="7">MIT 00-7128</strain>
    </source>
</reference>
<dbReference type="GO" id="GO:0005737">
    <property type="term" value="C:cytoplasm"/>
    <property type="evidence" value="ECO:0007669"/>
    <property type="project" value="UniProtKB-SubCell"/>
</dbReference>
<keyword evidence="7" id="KW-1185">Reference proteome</keyword>
<keyword evidence="3 5" id="KW-0521">NADP</keyword>
<dbReference type="RefSeq" id="WP_014660540.1">
    <property type="nucleotide sequence ID" value="NC_017737.1"/>
</dbReference>
<dbReference type="Gene3D" id="3.30.1130.10">
    <property type="match status" value="1"/>
</dbReference>
<keyword evidence="1 5" id="KW-0963">Cytoplasm</keyword>
<evidence type="ECO:0000313" key="6">
    <source>
        <dbReference type="EMBL" id="AFI03668.1"/>
    </source>
</evidence>
<feature type="active site" description="Proton donor" evidence="5">
    <location>
        <position position="59"/>
    </location>
</feature>